<evidence type="ECO:0000313" key="7">
    <source>
        <dbReference type="Proteomes" id="UP000472676"/>
    </source>
</evidence>
<accession>A0A6M2BMN5</accession>
<feature type="transmembrane region" description="Helical" evidence="4">
    <location>
        <begin position="324"/>
        <end position="344"/>
    </location>
</feature>
<evidence type="ECO:0000259" key="5">
    <source>
        <dbReference type="PROSITE" id="PS50850"/>
    </source>
</evidence>
<feature type="domain" description="Major facilitator superfamily (MFS) profile" evidence="5">
    <location>
        <begin position="31"/>
        <end position="410"/>
    </location>
</feature>
<evidence type="ECO:0000256" key="2">
    <source>
        <dbReference type="ARBA" id="ARBA00022989"/>
    </source>
</evidence>
<reference evidence="6 7" key="1">
    <citation type="journal article" date="2014" name="Int. J. Syst. Evol. Microbiol.">
        <title>Solimonas terrae sp. nov., isolated from soil.</title>
        <authorList>
            <person name="Kim S.J."/>
            <person name="Moon J.Y."/>
            <person name="Weon H.Y."/>
            <person name="Ahn J.H."/>
            <person name="Chen W.M."/>
            <person name="Kwon S.W."/>
        </authorList>
    </citation>
    <scope>NUCLEOTIDE SEQUENCE [LARGE SCALE GENOMIC DNA]</scope>
    <source>
        <strain evidence="6 7">KIS83-12</strain>
    </source>
</reference>
<feature type="transmembrane region" description="Helical" evidence="4">
    <location>
        <begin position="300"/>
        <end position="318"/>
    </location>
</feature>
<feature type="transmembrane region" description="Helical" evidence="4">
    <location>
        <begin position="29"/>
        <end position="53"/>
    </location>
</feature>
<feature type="transmembrane region" description="Helical" evidence="4">
    <location>
        <begin position="270"/>
        <end position="288"/>
    </location>
</feature>
<feature type="transmembrane region" description="Helical" evidence="4">
    <location>
        <begin position="387"/>
        <end position="404"/>
    </location>
</feature>
<dbReference type="Pfam" id="PF07690">
    <property type="entry name" value="MFS_1"/>
    <property type="match status" value="1"/>
</dbReference>
<evidence type="ECO:0000256" key="1">
    <source>
        <dbReference type="ARBA" id="ARBA00022692"/>
    </source>
</evidence>
<feature type="transmembrane region" description="Helical" evidence="4">
    <location>
        <begin position="184"/>
        <end position="206"/>
    </location>
</feature>
<dbReference type="PROSITE" id="PS50850">
    <property type="entry name" value="MFS"/>
    <property type="match status" value="1"/>
</dbReference>
<name>A0A6M2BMN5_9GAMM</name>
<dbReference type="CDD" id="cd17478">
    <property type="entry name" value="MFS_FsR"/>
    <property type="match status" value="1"/>
</dbReference>
<keyword evidence="3 4" id="KW-0472">Membrane</keyword>
<dbReference type="AlphaFoldDB" id="A0A6M2BMN5"/>
<gene>
    <name evidence="6" type="ORF">G7Y85_02700</name>
</gene>
<organism evidence="6 7">
    <name type="scientific">Solimonas terrae</name>
    <dbReference type="NCBI Taxonomy" id="1396819"/>
    <lineage>
        <taxon>Bacteria</taxon>
        <taxon>Pseudomonadati</taxon>
        <taxon>Pseudomonadota</taxon>
        <taxon>Gammaproteobacteria</taxon>
        <taxon>Nevskiales</taxon>
        <taxon>Nevskiaceae</taxon>
        <taxon>Solimonas</taxon>
    </lineage>
</organism>
<evidence type="ECO:0000313" key="6">
    <source>
        <dbReference type="EMBL" id="NGY03664.1"/>
    </source>
</evidence>
<dbReference type="SUPFAM" id="SSF103473">
    <property type="entry name" value="MFS general substrate transporter"/>
    <property type="match status" value="1"/>
</dbReference>
<feature type="transmembrane region" description="Helical" evidence="4">
    <location>
        <begin position="156"/>
        <end position="178"/>
    </location>
</feature>
<evidence type="ECO:0000256" key="4">
    <source>
        <dbReference type="SAM" id="Phobius"/>
    </source>
</evidence>
<feature type="transmembrane region" description="Helical" evidence="4">
    <location>
        <begin position="102"/>
        <end position="135"/>
    </location>
</feature>
<dbReference type="PANTHER" id="PTHR43129">
    <property type="entry name" value="FOSMIDOMYCIN RESISTANCE PROTEIN"/>
    <property type="match status" value="1"/>
</dbReference>
<keyword evidence="2 4" id="KW-1133">Transmembrane helix</keyword>
<sequence>METPLKNPLEAPLSPPIVNAGERASRTGFGVLGAISFAHFLNDMIQSLILAIYPLLKASFALSFAQIGLITLTYQFSASLLQPLIGLYTDRRPQPSSLAVGMSFTLCGLLLLAFAPSFAVVLMAAALVGTGSSIFHPESSRVARMASGGQHGLAQSLFQVGGNAGSAVGPLLAALIVLPHGQRSLAWFSLAALIAIGVLWKIGIWYRRQHRAAAARPKAVPVSKLPRRTVLRAMLVLMLLVFSKYFYLASITSYYTFYLMHRFGLSAQSAQLYLFAFLFAVAAGTVLGGPIGDRVGRKQVIWVSILGVAPFTLLLPHVGLAATGVLSVIIGFVLASAFSAILVFAQELAPDKVGAVSGLFFGFAFGMGGIAAAVLGKFADLYGIEAVYRACAFFPLLGVLTVLLPDQRGGRLRAQD</sequence>
<evidence type="ECO:0000256" key="3">
    <source>
        <dbReference type="ARBA" id="ARBA00023136"/>
    </source>
</evidence>
<dbReference type="Proteomes" id="UP000472676">
    <property type="component" value="Unassembled WGS sequence"/>
</dbReference>
<dbReference type="EMBL" id="JAAMOW010000001">
    <property type="protein sequence ID" value="NGY03664.1"/>
    <property type="molecule type" value="Genomic_DNA"/>
</dbReference>
<feature type="transmembrane region" description="Helical" evidence="4">
    <location>
        <begin position="356"/>
        <end position="375"/>
    </location>
</feature>
<dbReference type="GO" id="GO:0022857">
    <property type="term" value="F:transmembrane transporter activity"/>
    <property type="evidence" value="ECO:0007669"/>
    <property type="project" value="InterPro"/>
</dbReference>
<keyword evidence="1 4" id="KW-0812">Transmembrane</keyword>
<comment type="caution">
    <text evidence="6">The sequence shown here is derived from an EMBL/GenBank/DDBJ whole genome shotgun (WGS) entry which is preliminary data.</text>
</comment>
<dbReference type="InterPro" id="IPR020846">
    <property type="entry name" value="MFS_dom"/>
</dbReference>
<dbReference type="PANTHER" id="PTHR43129:SF1">
    <property type="entry name" value="FOSMIDOMYCIN RESISTANCE PROTEIN"/>
    <property type="match status" value="1"/>
</dbReference>
<feature type="transmembrane region" description="Helical" evidence="4">
    <location>
        <begin position="233"/>
        <end position="258"/>
    </location>
</feature>
<dbReference type="Gene3D" id="1.20.1250.20">
    <property type="entry name" value="MFS general substrate transporter like domains"/>
    <property type="match status" value="2"/>
</dbReference>
<protein>
    <submittedName>
        <fullName evidence="6">MFS transporter</fullName>
    </submittedName>
</protein>
<dbReference type="RefSeq" id="WP_166251279.1">
    <property type="nucleotide sequence ID" value="NZ_JAAMOW010000001.1"/>
</dbReference>
<dbReference type="InterPro" id="IPR011701">
    <property type="entry name" value="MFS"/>
</dbReference>
<dbReference type="GO" id="GO:0005886">
    <property type="term" value="C:plasma membrane"/>
    <property type="evidence" value="ECO:0007669"/>
    <property type="project" value="TreeGrafter"/>
</dbReference>
<dbReference type="InterPro" id="IPR036259">
    <property type="entry name" value="MFS_trans_sf"/>
</dbReference>
<proteinExistence type="predicted"/>
<keyword evidence="7" id="KW-1185">Reference proteome</keyword>